<reference evidence="2" key="1">
    <citation type="submission" date="2020-03" db="EMBL/GenBank/DDBJ databases">
        <authorList>
            <person name="He L."/>
        </authorList>
    </citation>
    <scope>NUCLEOTIDE SEQUENCE</scope>
    <source>
        <strain evidence="2">CkLH20</strain>
    </source>
</reference>
<dbReference type="PROSITE" id="PS50181">
    <property type="entry name" value="FBOX"/>
    <property type="match status" value="1"/>
</dbReference>
<dbReference type="InterPro" id="IPR001810">
    <property type="entry name" value="F-box_dom"/>
</dbReference>
<comment type="caution">
    <text evidence="2">The sequence shown here is derived from an EMBL/GenBank/DDBJ whole genome shotgun (WGS) entry which is preliminary data.</text>
</comment>
<organism evidence="2 3">
    <name type="scientific">Colletotrichum karsti</name>
    <dbReference type="NCBI Taxonomy" id="1095194"/>
    <lineage>
        <taxon>Eukaryota</taxon>
        <taxon>Fungi</taxon>
        <taxon>Dikarya</taxon>
        <taxon>Ascomycota</taxon>
        <taxon>Pezizomycotina</taxon>
        <taxon>Sordariomycetes</taxon>
        <taxon>Hypocreomycetidae</taxon>
        <taxon>Glomerellales</taxon>
        <taxon>Glomerellaceae</taxon>
        <taxon>Colletotrichum</taxon>
        <taxon>Colletotrichum boninense species complex</taxon>
    </lineage>
</organism>
<proteinExistence type="predicted"/>
<protein>
    <recommendedName>
        <fullName evidence="1">F-box domain-containing protein</fullName>
    </recommendedName>
</protein>
<feature type="domain" description="F-box" evidence="1">
    <location>
        <begin position="61"/>
        <end position="108"/>
    </location>
</feature>
<dbReference type="InterPro" id="IPR036047">
    <property type="entry name" value="F-box-like_dom_sf"/>
</dbReference>
<evidence type="ECO:0000313" key="3">
    <source>
        <dbReference type="Proteomes" id="UP000781932"/>
    </source>
</evidence>
<sequence>MNSQSDTQRSLEPIKFRQDVQSSSSSAAHWSNFGTAQFQFYFDTGYVPSSTSKQEENNQNSLIYRTLPRELVLEIMCHTTAEDLYFLRQTSRLFFLLYPRVDTLFETKTPGGPRRAQKLTGLDGPPLGPYAPFSEEILFNASLNLKATEKDLWEKQLRDRLRRDACEGCKVQDSLAVSYPGAGGLVLRCAECRIDHRFYHFSNAQLENKKNRICIAAEGRLKLCPHKSVHLVTRPSHFPPGEAMKWFECRECPEMLPGPGQDFPRITSAEEGEPAYVTWKVTVCTLTPGQVVTKALLRECLKRLLPFSDALCPHASFEDGYLLRPFDWDRCICFREPATLETEKHICGTHSPPEHDRDRVEGSLPPGKHCCACLNREKKASVGRSMADSTGLENHRVRCHRCDTEYSWTLEGDWIMLSATRDLMENAVIVGSAKSERVGLSMPEHVDRRKWIHALDPKTFEGNKYTREIHRCKRRSCISSKGLSTTCLDDFEVISRSWYGSNFTDRSGLVRG</sequence>
<dbReference type="OrthoDB" id="4851738at2759"/>
<name>A0A9P6LLB4_9PEZI</name>
<dbReference type="AlphaFoldDB" id="A0A9P6LLB4"/>
<gene>
    <name evidence="2" type="ORF">CkaCkLH20_05301</name>
</gene>
<dbReference type="Proteomes" id="UP000781932">
    <property type="component" value="Unassembled WGS sequence"/>
</dbReference>
<dbReference type="EMBL" id="JAATWM020000015">
    <property type="protein sequence ID" value="KAF9877035.1"/>
    <property type="molecule type" value="Genomic_DNA"/>
</dbReference>
<evidence type="ECO:0000259" key="1">
    <source>
        <dbReference type="PROSITE" id="PS50181"/>
    </source>
</evidence>
<dbReference type="SUPFAM" id="SSF81383">
    <property type="entry name" value="F-box domain"/>
    <property type="match status" value="1"/>
</dbReference>
<dbReference type="RefSeq" id="XP_038746496.1">
    <property type="nucleotide sequence ID" value="XM_038888020.1"/>
</dbReference>
<accession>A0A9P6LLB4</accession>
<keyword evidence="3" id="KW-1185">Reference proteome</keyword>
<dbReference type="GeneID" id="62161094"/>
<reference evidence="2" key="2">
    <citation type="submission" date="2020-11" db="EMBL/GenBank/DDBJ databases">
        <title>Whole genome sequencing of Colletotrichum sp.</title>
        <authorList>
            <person name="Li H."/>
        </authorList>
    </citation>
    <scope>NUCLEOTIDE SEQUENCE</scope>
    <source>
        <strain evidence="2">CkLH20</strain>
    </source>
</reference>
<evidence type="ECO:0000313" key="2">
    <source>
        <dbReference type="EMBL" id="KAF9877035.1"/>
    </source>
</evidence>